<proteinExistence type="predicted"/>
<protein>
    <submittedName>
        <fullName evidence="3">Uncharacterized protein</fullName>
    </submittedName>
</protein>
<evidence type="ECO:0000256" key="2">
    <source>
        <dbReference type="SAM" id="MobiDB-lite"/>
    </source>
</evidence>
<evidence type="ECO:0000313" key="3">
    <source>
        <dbReference type="EMBL" id="AYV78462.1"/>
    </source>
</evidence>
<keyword evidence="1" id="KW-0175">Coiled coil</keyword>
<sequence>MALSSLFNTPVNTKHIRGTKEVSKEENEKDFNKNSHLELPESNEKVGCRITLDKEVIKNRILDPVNQNITNAKKAVVDDWKKAKELFEKKKAEKGQTLLKSLEALKESVKKDPISDEFNKFKEGPINNIGIDLIVKPTFIGDYSSYINDHINKMSAYIKKLETDKENVKKIFVVYKDGMKQAEKELEANKAKVLKKYNELKWKVIEIPPSDPIKGKLVKDGKEMVHSDVDIKTIQLKKGVVVAIVSYTEKGQPKFSTEEINLNDICVAGLQEGGRNKTIKRQAGGRKLLDVLDESNLCE</sequence>
<reference evidence="3" key="1">
    <citation type="submission" date="2018-10" db="EMBL/GenBank/DDBJ databases">
        <title>Hidden diversity of soil giant viruses.</title>
        <authorList>
            <person name="Schulz F."/>
            <person name="Alteio L."/>
            <person name="Goudeau D."/>
            <person name="Ryan E.M."/>
            <person name="Malmstrom R.R."/>
            <person name="Blanchard J."/>
            <person name="Woyke T."/>
        </authorList>
    </citation>
    <scope>NUCLEOTIDE SEQUENCE</scope>
    <source>
        <strain evidence="3">EDV1</strain>
    </source>
</reference>
<name>A0A3G4ZU86_9VIRU</name>
<gene>
    <name evidence="3" type="ORF">Edafosvirus14_9</name>
</gene>
<evidence type="ECO:0000256" key="1">
    <source>
        <dbReference type="SAM" id="Coils"/>
    </source>
</evidence>
<dbReference type="EMBL" id="MK072079">
    <property type="protein sequence ID" value="AYV78462.1"/>
    <property type="molecule type" value="Genomic_DNA"/>
</dbReference>
<accession>A0A3G4ZU86</accession>
<organism evidence="3">
    <name type="scientific">Edafosvirus sp</name>
    <dbReference type="NCBI Taxonomy" id="2487765"/>
    <lineage>
        <taxon>Viruses</taxon>
        <taxon>Varidnaviria</taxon>
        <taxon>Bamfordvirae</taxon>
        <taxon>Nucleocytoviricota</taxon>
        <taxon>Megaviricetes</taxon>
        <taxon>Imitervirales</taxon>
        <taxon>Mimiviridae</taxon>
        <taxon>Klosneuvirinae</taxon>
    </lineage>
</organism>
<feature type="region of interest" description="Disordered" evidence="2">
    <location>
        <begin position="18"/>
        <end position="38"/>
    </location>
</feature>
<feature type="coiled-coil region" evidence="1">
    <location>
        <begin position="176"/>
        <end position="203"/>
    </location>
</feature>